<proteinExistence type="predicted"/>
<dbReference type="GeneID" id="95324262"/>
<name>A0ABT2HDR3_9MICO</name>
<keyword evidence="2" id="KW-1185">Reference proteome</keyword>
<protein>
    <recommendedName>
        <fullName evidence="3">Phage tail protein</fullName>
    </recommendedName>
</protein>
<evidence type="ECO:0000313" key="2">
    <source>
        <dbReference type="Proteomes" id="UP001652264"/>
    </source>
</evidence>
<accession>A0ABT2HDR3</accession>
<organism evidence="1 2">
    <name type="scientific">Curtobacterium citreum</name>
    <dbReference type="NCBI Taxonomy" id="2036"/>
    <lineage>
        <taxon>Bacteria</taxon>
        <taxon>Bacillati</taxon>
        <taxon>Actinomycetota</taxon>
        <taxon>Actinomycetes</taxon>
        <taxon>Micrococcales</taxon>
        <taxon>Microbacteriaceae</taxon>
        <taxon>Curtobacterium</taxon>
    </lineage>
</organism>
<evidence type="ECO:0000313" key="1">
    <source>
        <dbReference type="EMBL" id="MCS6521345.1"/>
    </source>
</evidence>
<dbReference type="EMBL" id="JANVAD010000001">
    <property type="protein sequence ID" value="MCS6521345.1"/>
    <property type="molecule type" value="Genomic_DNA"/>
</dbReference>
<gene>
    <name evidence="1" type="ORF">NYQ28_02050</name>
</gene>
<dbReference type="Proteomes" id="UP001652264">
    <property type="component" value="Unassembled WGS sequence"/>
</dbReference>
<sequence>MAADSQGNDITAVGIPISGSVGIAPITTALLTPAAGKAYDLELAEAFRKLGLQTEDGGHNWTLEADGDPIVFFQDGYSIPSGLANATLVVKLAQYDALTQELLSGAVPDANGYILIDAAGHSTEYRLFTEEIFKNGVIRRRQAGKATITGVVVDQSTRGEVNGVEVTFKIDRSPDLGNKHLGEWLIKPPVDGGTSGS</sequence>
<reference evidence="1 2" key="1">
    <citation type="submission" date="2022-08" db="EMBL/GenBank/DDBJ databases">
        <title>Taxonomy of Curtobacterium flaccumfaciens.</title>
        <authorList>
            <person name="Osdaghi E."/>
            <person name="Taghavi S.M."/>
            <person name="Hamidizade M."/>
            <person name="Abachi H."/>
            <person name="Fazliarab A."/>
            <person name="Baeyen S."/>
            <person name="Portier P."/>
            <person name="Van Vaerenbergh J."/>
            <person name="Jacques M.-A."/>
        </authorList>
    </citation>
    <scope>NUCLEOTIDE SEQUENCE [LARGE SCALE GENOMIC DNA]</scope>
    <source>
        <strain evidence="1 2">LMG8786T</strain>
    </source>
</reference>
<dbReference type="RefSeq" id="WP_141861735.1">
    <property type="nucleotide sequence ID" value="NZ_BMNV01000004.1"/>
</dbReference>
<evidence type="ECO:0008006" key="3">
    <source>
        <dbReference type="Google" id="ProtNLM"/>
    </source>
</evidence>
<comment type="caution">
    <text evidence="1">The sequence shown here is derived from an EMBL/GenBank/DDBJ whole genome shotgun (WGS) entry which is preliminary data.</text>
</comment>